<accession>A0A6V8PAK7</accession>
<dbReference type="Proteomes" id="UP000585609">
    <property type="component" value="Unassembled WGS sequence"/>
</dbReference>
<evidence type="ECO:0000313" key="8">
    <source>
        <dbReference type="Proteomes" id="UP000585609"/>
    </source>
</evidence>
<dbReference type="Proteomes" id="UP000569018">
    <property type="component" value="Unassembled WGS sequence"/>
</dbReference>
<evidence type="ECO:0000313" key="9">
    <source>
        <dbReference type="Proteomes" id="UP000588083"/>
    </source>
</evidence>
<dbReference type="EMBL" id="BLRW01000004">
    <property type="protein sequence ID" value="GFP22602.1"/>
    <property type="molecule type" value="Genomic_DNA"/>
</dbReference>
<dbReference type="RefSeq" id="WP_176230835.1">
    <property type="nucleotide sequence ID" value="NZ_BLRZ01000020.1"/>
</dbReference>
<dbReference type="EMBL" id="BLSC01000007">
    <property type="protein sequence ID" value="GFP36488.1"/>
    <property type="molecule type" value="Genomic_DNA"/>
</dbReference>
<keyword evidence="9" id="KW-1185">Reference proteome</keyword>
<name>A0A6V8PAK7_9ACTN</name>
<dbReference type="Proteomes" id="UP000561271">
    <property type="component" value="Unassembled WGS sequence"/>
</dbReference>
<sequence>MAIGYSQNFGMERKIIATALNAFSRKRYIQRQELMRLLGVGDNKAEATVTWLGYLGLRDNMNSELTAFGNSLLTFDPNFEDPITQWVFHYKLASNPEAEVWYVLTNEFLPNRTRFSSEDAIDFLASNGLRSKNDKHLRSDVSIFLRSFISKEALGKTEYLKTESQPKRTVSQNKFYKNPPSSISPYLVAYVIFDQRENNSPNLSTITIQELLDLKGNVGRVFSLNRKGLEEVLRLLSSSQHDRLVDLSTTAGLDQVGLMFKGRPLDILEMYYIKREKDETF</sequence>
<dbReference type="EMBL" id="BLSD01000027">
    <property type="protein sequence ID" value="GFP39033.1"/>
    <property type="molecule type" value="Genomic_DNA"/>
</dbReference>
<evidence type="ECO:0000313" key="5">
    <source>
        <dbReference type="EMBL" id="GFP39033.1"/>
    </source>
</evidence>
<comment type="caution">
    <text evidence="3">The sequence shown here is derived from an EMBL/GenBank/DDBJ whole genome shotgun (WGS) entry which is preliminary data.</text>
</comment>
<dbReference type="AlphaFoldDB" id="A0A6V8PAK7"/>
<dbReference type="InterPro" id="IPR025248">
    <property type="entry name" value="DUF4007"/>
</dbReference>
<dbReference type="Proteomes" id="UP000588083">
    <property type="component" value="Unassembled WGS sequence"/>
</dbReference>
<evidence type="ECO:0000313" key="3">
    <source>
        <dbReference type="EMBL" id="GFP29712.1"/>
    </source>
</evidence>
<dbReference type="Pfam" id="PF13182">
    <property type="entry name" value="DUF4007"/>
    <property type="match status" value="1"/>
</dbReference>
<proteinExistence type="predicted"/>
<gene>
    <name evidence="2" type="ORF">HKBW3S09_00070</name>
    <name evidence="3" type="ORF">HKBW3S34_00632</name>
    <name evidence="4" type="ORF">HKBW3S44_00171</name>
    <name evidence="5" type="ORF">HKBW3S47_00733</name>
</gene>
<reference evidence="6 7" key="1">
    <citation type="journal article" date="2020" name="Front. Microbiol.">
        <title>Single-cell genomics of novel Actinobacteria with the Wood-Ljungdahl pathway discovered in a serpentinizing system.</title>
        <authorList>
            <person name="Merino N."/>
            <person name="Kawai M."/>
            <person name="Boyd E.S."/>
            <person name="Colman D.R."/>
            <person name="McGlynn S.E."/>
            <person name="Nealson K.H."/>
            <person name="Kurokawa K."/>
            <person name="Hongoh Y."/>
        </authorList>
    </citation>
    <scope>NUCLEOTIDE SEQUENCE [LARGE SCALE GENOMIC DNA]</scope>
    <source>
        <strain evidence="2 8">S09_30</strain>
        <strain evidence="3 9">S34</strain>
        <strain evidence="4 6">S44</strain>
        <strain evidence="5 7">S47</strain>
    </source>
</reference>
<feature type="domain" description="DUF4007" evidence="1">
    <location>
        <begin position="27"/>
        <end position="272"/>
    </location>
</feature>
<evidence type="ECO:0000313" key="6">
    <source>
        <dbReference type="Proteomes" id="UP000561271"/>
    </source>
</evidence>
<evidence type="ECO:0000313" key="2">
    <source>
        <dbReference type="EMBL" id="GFP22602.1"/>
    </source>
</evidence>
<evidence type="ECO:0000313" key="7">
    <source>
        <dbReference type="Proteomes" id="UP000569018"/>
    </source>
</evidence>
<evidence type="ECO:0000259" key="1">
    <source>
        <dbReference type="Pfam" id="PF13182"/>
    </source>
</evidence>
<protein>
    <recommendedName>
        <fullName evidence="1">DUF4007 domain-containing protein</fullName>
    </recommendedName>
</protein>
<evidence type="ECO:0000313" key="4">
    <source>
        <dbReference type="EMBL" id="GFP36488.1"/>
    </source>
</evidence>
<organism evidence="3 9">
    <name type="scientific">Candidatus Hakubella thermalkaliphila</name>
    <dbReference type="NCBI Taxonomy" id="2754717"/>
    <lineage>
        <taxon>Bacteria</taxon>
        <taxon>Bacillati</taxon>
        <taxon>Actinomycetota</taxon>
        <taxon>Actinomycetota incertae sedis</taxon>
        <taxon>Candidatus Hakubellales</taxon>
        <taxon>Candidatus Hakubellaceae</taxon>
        <taxon>Candidatus Hakubella</taxon>
    </lineage>
</organism>
<dbReference type="EMBL" id="BLRZ01000020">
    <property type="protein sequence ID" value="GFP29712.1"/>
    <property type="molecule type" value="Genomic_DNA"/>
</dbReference>